<keyword evidence="2" id="KW-0131">Cell cycle</keyword>
<comment type="similarity">
    <text evidence="2">Belongs to the ScpA family.</text>
</comment>
<keyword evidence="4" id="KW-1185">Reference proteome</keyword>
<dbReference type="STRING" id="716544.wcw_1666"/>
<protein>
    <recommendedName>
        <fullName evidence="1 2">Segregation and condensation protein A</fullName>
    </recommendedName>
</protein>
<dbReference type="GO" id="GO:0007059">
    <property type="term" value="P:chromosome segregation"/>
    <property type="evidence" value="ECO:0007669"/>
    <property type="project" value="UniProtKB-UniRule"/>
</dbReference>
<dbReference type="InterPro" id="IPR003768">
    <property type="entry name" value="ScpA"/>
</dbReference>
<comment type="subunit">
    <text evidence="2">Component of a cohesin-like complex composed of ScpA, ScpB and the Smc homodimer, in which ScpA and ScpB bind to the head domain of Smc. The presence of the three proteins is required for the association of the complex with DNA.</text>
</comment>
<dbReference type="EMBL" id="CP001928">
    <property type="protein sequence ID" value="ADI39010.1"/>
    <property type="molecule type" value="Genomic_DNA"/>
</dbReference>
<dbReference type="GO" id="GO:0005737">
    <property type="term" value="C:cytoplasm"/>
    <property type="evidence" value="ECO:0007669"/>
    <property type="project" value="UniProtKB-SubCell"/>
</dbReference>
<dbReference type="GO" id="GO:0006260">
    <property type="term" value="P:DNA replication"/>
    <property type="evidence" value="ECO:0007669"/>
    <property type="project" value="UniProtKB-UniRule"/>
</dbReference>
<dbReference type="KEGG" id="wch:wcw_1666"/>
<comment type="function">
    <text evidence="2">Participates in chromosomal partition during cell division. May act via the formation of a condensin-like complex containing Smc and ScpB that pull DNA away from mid-cell into both cell halves.</text>
</comment>
<dbReference type="OrthoDB" id="9811016at2"/>
<dbReference type="AlphaFoldDB" id="D6YSG5"/>
<evidence type="ECO:0000256" key="2">
    <source>
        <dbReference type="HAMAP-Rule" id="MF_01805"/>
    </source>
</evidence>
<dbReference type="HOGENOM" id="CLU_038686_3_0_0"/>
<dbReference type="Proteomes" id="UP000001505">
    <property type="component" value="Chromosome"/>
</dbReference>
<comment type="subcellular location">
    <subcellularLocation>
        <location evidence="2">Cytoplasm</location>
    </subcellularLocation>
    <text evidence="2">Associated with two foci at the outer edges of the nucleoid region in young cells, and at four foci within both cell halves in older cells.</text>
</comment>
<dbReference type="eggNOG" id="COG1354">
    <property type="taxonomic scope" value="Bacteria"/>
</dbReference>
<reference evidence="3 4" key="1">
    <citation type="journal article" date="2010" name="PLoS ONE">
        <title>The Waddlia genome: a window into chlamydial biology.</title>
        <authorList>
            <person name="Bertelli C."/>
            <person name="Collyn F."/>
            <person name="Croxatto A."/>
            <person name="Ruckert C."/>
            <person name="Polkinghorne A."/>
            <person name="Kebbi-Beghdadi C."/>
            <person name="Goesmann A."/>
            <person name="Vaughan L."/>
            <person name="Greub G."/>
        </authorList>
    </citation>
    <scope>NUCLEOTIDE SEQUENCE [LARGE SCALE GENOMIC DNA]</scope>
    <source>
        <strain evidence="4">ATCC VR-1470 / WSU 86-1044</strain>
    </source>
</reference>
<dbReference type="Gene3D" id="6.10.250.2410">
    <property type="match status" value="1"/>
</dbReference>
<name>D6YSG5_WADCW</name>
<gene>
    <name evidence="2" type="primary">scpA</name>
    <name evidence="3" type="ordered locus">wcw_1666</name>
</gene>
<proteinExistence type="inferred from homology"/>
<organism evidence="3 4">
    <name type="scientific">Waddlia chondrophila (strain ATCC VR-1470 / WSU 86-1044)</name>
    <dbReference type="NCBI Taxonomy" id="716544"/>
    <lineage>
        <taxon>Bacteria</taxon>
        <taxon>Pseudomonadati</taxon>
        <taxon>Chlamydiota</taxon>
        <taxon>Chlamydiia</taxon>
        <taxon>Parachlamydiales</taxon>
        <taxon>Waddliaceae</taxon>
        <taxon>Waddlia</taxon>
    </lineage>
</organism>
<dbReference type="RefSeq" id="WP_013182716.1">
    <property type="nucleotide sequence ID" value="NC_014225.1"/>
</dbReference>
<evidence type="ECO:0000313" key="4">
    <source>
        <dbReference type="Proteomes" id="UP000001505"/>
    </source>
</evidence>
<sequence>MNQSSENTFSLDIFEGPLAFLLHLIQKSEINIHDVPIYEITKQYHERIQEWTSLSVDSGAEFIGTTTQLLLMKSKKLLPKHDAIEEEEEDLDPHFEIIHQLLEYCYFKEAAKDLATREEKQSTYFHRGVHNLPEVKKRLGIEHLSMEDLEALFEIALQKSNPQNKNIAEEEWRVADKISALRTLLKIQAKVPFRQLFSEKQSKPELIVNFLALLELMKTGECFVSKEGLSNQIYIYKGSYDTQDNGSA</sequence>
<evidence type="ECO:0000313" key="3">
    <source>
        <dbReference type="EMBL" id="ADI39010.1"/>
    </source>
</evidence>
<dbReference type="Pfam" id="PF02616">
    <property type="entry name" value="SMC_ScpA"/>
    <property type="match status" value="1"/>
</dbReference>
<keyword evidence="2" id="KW-0159">Chromosome partition</keyword>
<keyword evidence="2" id="KW-0132">Cell division</keyword>
<dbReference type="HAMAP" id="MF_01805">
    <property type="entry name" value="ScpA"/>
    <property type="match status" value="1"/>
</dbReference>
<dbReference type="GO" id="GO:0051301">
    <property type="term" value="P:cell division"/>
    <property type="evidence" value="ECO:0007669"/>
    <property type="project" value="UniProtKB-KW"/>
</dbReference>
<keyword evidence="2" id="KW-0963">Cytoplasm</keyword>
<dbReference type="PANTHER" id="PTHR33969">
    <property type="entry name" value="SEGREGATION AND CONDENSATION PROTEIN A"/>
    <property type="match status" value="1"/>
</dbReference>
<dbReference type="PANTHER" id="PTHR33969:SF2">
    <property type="entry name" value="SEGREGATION AND CONDENSATION PROTEIN A"/>
    <property type="match status" value="1"/>
</dbReference>
<evidence type="ECO:0000256" key="1">
    <source>
        <dbReference type="ARBA" id="ARBA00044777"/>
    </source>
</evidence>
<accession>D6YSG5</accession>